<keyword evidence="2" id="KW-0812">Transmembrane</keyword>
<feature type="transmembrane region" description="Helical" evidence="2">
    <location>
        <begin position="6"/>
        <end position="28"/>
    </location>
</feature>
<organism evidence="3 4">
    <name type="scientific">Arthrobacter phage Wollypog</name>
    <dbReference type="NCBI Taxonomy" id="2790985"/>
    <lineage>
        <taxon>Viruses</taxon>
        <taxon>Duplodnaviria</taxon>
        <taxon>Heunggongvirae</taxon>
        <taxon>Uroviricota</taxon>
        <taxon>Caudoviricetes</taxon>
        <taxon>Wollypogvirus</taxon>
        <taxon>Wollypogvirus wollypog</taxon>
    </lineage>
</organism>
<feature type="transmembrane region" description="Helical" evidence="2">
    <location>
        <begin position="40"/>
        <end position="60"/>
    </location>
</feature>
<gene>
    <name evidence="3" type="primary">87</name>
    <name evidence="3" type="ORF">SEA_WOLLYPOG_87</name>
</gene>
<sequence length="169" mass="17911">MGLMETYLPTLTVAGVLGFLAPLLSTALSKLTWKPQVKQLVAVLVSVAMAVVALLVTNGFAPPQEGQDPVVYWILIAFAVIAVSQLAFSLVWRPTEVEAKIAVATASAKELETFQQMNTLPEATTVDSTSAHIAEKVSEVEGQDAYGDPLSENPDRVPGPDHRADGPVG</sequence>
<evidence type="ECO:0000256" key="2">
    <source>
        <dbReference type="SAM" id="Phobius"/>
    </source>
</evidence>
<name>A0A7T3KCB2_9CAUD</name>
<dbReference type="Proteomes" id="UP000595472">
    <property type="component" value="Segment"/>
</dbReference>
<evidence type="ECO:0000313" key="4">
    <source>
        <dbReference type="Proteomes" id="UP000595472"/>
    </source>
</evidence>
<evidence type="ECO:0000256" key="1">
    <source>
        <dbReference type="SAM" id="MobiDB-lite"/>
    </source>
</evidence>
<keyword evidence="2" id="KW-1133">Transmembrane helix</keyword>
<dbReference type="EMBL" id="MW055913">
    <property type="protein sequence ID" value="QPX62636.1"/>
    <property type="molecule type" value="Genomic_DNA"/>
</dbReference>
<dbReference type="KEGG" id="vg:77924015"/>
<keyword evidence="2" id="KW-0472">Membrane</keyword>
<keyword evidence="4" id="KW-1185">Reference proteome</keyword>
<feature type="region of interest" description="Disordered" evidence="1">
    <location>
        <begin position="128"/>
        <end position="169"/>
    </location>
</feature>
<protein>
    <submittedName>
        <fullName evidence="3">Membrane protein</fullName>
    </submittedName>
</protein>
<dbReference type="GeneID" id="77924015"/>
<feature type="transmembrane region" description="Helical" evidence="2">
    <location>
        <begin position="72"/>
        <end position="92"/>
    </location>
</feature>
<feature type="compositionally biased region" description="Basic and acidic residues" evidence="1">
    <location>
        <begin position="153"/>
        <end position="169"/>
    </location>
</feature>
<accession>A0A7T3KCB2</accession>
<dbReference type="RefSeq" id="YP_010648578.1">
    <property type="nucleotide sequence ID" value="NC_070760.1"/>
</dbReference>
<proteinExistence type="predicted"/>
<reference evidence="3 4" key="1">
    <citation type="submission" date="2020-10" db="EMBL/GenBank/DDBJ databases">
        <authorList>
            <person name="Abad L.A."/>
            <person name="Alter J."/>
            <person name="Becerra C.Y."/>
            <person name="Boehle J."/>
            <person name="Bustos B."/>
            <person name="Connatser B.I."/>
            <person name="Cutright B."/>
            <person name="Gavin J."/>
            <person name="Gomez A.P."/>
            <person name="Grabar K."/>
            <person name="Hur E.Y."/>
            <person name="Ioh M.T."/>
            <person name="Joya-Campos L."/>
            <person name="Lauhon H.N."/>
            <person name="Lee S."/>
            <person name="Maranan R.T."/>
            <person name="Park Y.G."/>
            <person name="Priest M."/>
            <person name="Samuels S.O."/>
            <person name="Sarameh Y.J."/>
            <person name="Schreiber J.M."/>
            <person name="Shepard L."/>
            <person name="Sheth K.J."/>
            <person name="Silva C.A."/>
            <person name="Smyers G.M."/>
            <person name="Tam S."/>
            <person name="Tamura C.M."/>
            <person name="Wucher D.E."/>
            <person name="Donachie S.P."/>
            <person name="Reed F.A."/>
            <person name="Palecanda S."/>
            <person name="Chong R.A."/>
            <person name="Porter M.L."/>
            <person name="Garlena R.A."/>
            <person name="Russell D.A."/>
            <person name="Jacobs-Sera D."/>
            <person name="Hatfull G.F."/>
        </authorList>
    </citation>
    <scope>NUCLEOTIDE SEQUENCE [LARGE SCALE GENOMIC DNA]</scope>
</reference>
<evidence type="ECO:0000313" key="3">
    <source>
        <dbReference type="EMBL" id="QPX62636.1"/>
    </source>
</evidence>